<reference evidence="1 2" key="1">
    <citation type="journal article" date="2022" name="bioRxiv">
        <title>The genome of the oomycete Peronosclerospora sorghi, a cosmopolitan pathogen of maize and sorghum, is inflated with dispersed pseudogenes.</title>
        <authorList>
            <person name="Fletcher K."/>
            <person name="Martin F."/>
            <person name="Isakeit T."/>
            <person name="Cavanaugh K."/>
            <person name="Magill C."/>
            <person name="Michelmore R."/>
        </authorList>
    </citation>
    <scope>NUCLEOTIDE SEQUENCE [LARGE SCALE GENOMIC DNA]</scope>
    <source>
        <strain evidence="1">P6</strain>
    </source>
</reference>
<gene>
    <name evidence="1" type="ORF">PsorP6_016402</name>
</gene>
<comment type="caution">
    <text evidence="1">The sequence shown here is derived from an EMBL/GenBank/DDBJ whole genome shotgun (WGS) entry which is preliminary data.</text>
</comment>
<dbReference type="Proteomes" id="UP001163321">
    <property type="component" value="Chromosome 8"/>
</dbReference>
<evidence type="ECO:0000313" key="1">
    <source>
        <dbReference type="EMBL" id="KAI9907057.1"/>
    </source>
</evidence>
<protein>
    <submittedName>
        <fullName evidence="1">Uncharacterized protein</fullName>
    </submittedName>
</protein>
<evidence type="ECO:0000313" key="2">
    <source>
        <dbReference type="Proteomes" id="UP001163321"/>
    </source>
</evidence>
<proteinExistence type="predicted"/>
<keyword evidence="2" id="KW-1185">Reference proteome</keyword>
<dbReference type="EMBL" id="CM047587">
    <property type="protein sequence ID" value="KAI9907057.1"/>
    <property type="molecule type" value="Genomic_DNA"/>
</dbReference>
<accession>A0ACC0VKQ5</accession>
<organism evidence="1 2">
    <name type="scientific">Peronosclerospora sorghi</name>
    <dbReference type="NCBI Taxonomy" id="230839"/>
    <lineage>
        <taxon>Eukaryota</taxon>
        <taxon>Sar</taxon>
        <taxon>Stramenopiles</taxon>
        <taxon>Oomycota</taxon>
        <taxon>Peronosporomycetes</taxon>
        <taxon>Peronosporales</taxon>
        <taxon>Peronosporaceae</taxon>
        <taxon>Peronosclerospora</taxon>
    </lineage>
</organism>
<sequence>MLQREIIAAKEMEGKLDGSASSQGKSSGIEENMGRGTDSRSLVETGAWLRKRMMQHMVDMHLMMARGRNSSTLRDEAVLLHLLRERECEMGVV</sequence>
<name>A0ACC0VKQ5_9STRA</name>